<dbReference type="SMART" id="SM00248">
    <property type="entry name" value="ANK"/>
    <property type="match status" value="5"/>
</dbReference>
<dbReference type="Gene3D" id="1.25.40.20">
    <property type="entry name" value="Ankyrin repeat-containing domain"/>
    <property type="match status" value="1"/>
</dbReference>
<name>A0A9W8UNM1_AKAMU</name>
<dbReference type="EMBL" id="JAJHUN010000002">
    <property type="protein sequence ID" value="KAJ4161573.1"/>
    <property type="molecule type" value="Genomic_DNA"/>
</dbReference>
<dbReference type="SUPFAM" id="SSF48403">
    <property type="entry name" value="Ankyrin repeat"/>
    <property type="match status" value="1"/>
</dbReference>
<keyword evidence="2 3" id="KW-0040">ANK repeat</keyword>
<feature type="repeat" description="ANK" evidence="3">
    <location>
        <begin position="177"/>
        <end position="209"/>
    </location>
</feature>
<accession>A0A9W8UNM1</accession>
<comment type="caution">
    <text evidence="6">The sequence shown here is derived from an EMBL/GenBank/DDBJ whole genome shotgun (WGS) entry which is preliminary data.</text>
</comment>
<organism evidence="6 7">
    <name type="scientific">Akanthomyces muscarius</name>
    <name type="common">Entomopathogenic fungus</name>
    <name type="synonym">Lecanicillium muscarium</name>
    <dbReference type="NCBI Taxonomy" id="2231603"/>
    <lineage>
        <taxon>Eukaryota</taxon>
        <taxon>Fungi</taxon>
        <taxon>Dikarya</taxon>
        <taxon>Ascomycota</taxon>
        <taxon>Pezizomycotina</taxon>
        <taxon>Sordariomycetes</taxon>
        <taxon>Hypocreomycetidae</taxon>
        <taxon>Hypocreales</taxon>
        <taxon>Cordycipitaceae</taxon>
        <taxon>Akanthomyces</taxon>
    </lineage>
</organism>
<dbReference type="AlphaFoldDB" id="A0A9W8UNM1"/>
<dbReference type="PANTHER" id="PTHR24123">
    <property type="entry name" value="ANKYRIN REPEAT-CONTAINING"/>
    <property type="match status" value="1"/>
</dbReference>
<feature type="region of interest" description="Disordered" evidence="4">
    <location>
        <begin position="1"/>
        <end position="22"/>
    </location>
</feature>
<protein>
    <recommendedName>
        <fullName evidence="5">F-box domain-containing protein</fullName>
    </recommendedName>
</protein>
<dbReference type="PROSITE" id="PS50181">
    <property type="entry name" value="FBOX"/>
    <property type="match status" value="1"/>
</dbReference>
<evidence type="ECO:0000313" key="6">
    <source>
        <dbReference type="EMBL" id="KAJ4161573.1"/>
    </source>
</evidence>
<proteinExistence type="predicted"/>
<dbReference type="Proteomes" id="UP001144673">
    <property type="component" value="Unassembled WGS sequence"/>
</dbReference>
<evidence type="ECO:0000313" key="7">
    <source>
        <dbReference type="Proteomes" id="UP001144673"/>
    </source>
</evidence>
<dbReference type="Pfam" id="PF12796">
    <property type="entry name" value="Ank_2"/>
    <property type="match status" value="1"/>
</dbReference>
<evidence type="ECO:0000256" key="2">
    <source>
        <dbReference type="ARBA" id="ARBA00023043"/>
    </source>
</evidence>
<dbReference type="KEGG" id="amus:LMH87_007605"/>
<keyword evidence="1" id="KW-0677">Repeat</keyword>
<dbReference type="PROSITE" id="PS50297">
    <property type="entry name" value="ANK_REP_REGION"/>
    <property type="match status" value="1"/>
</dbReference>
<evidence type="ECO:0000256" key="3">
    <source>
        <dbReference type="PROSITE-ProRule" id="PRU00023"/>
    </source>
</evidence>
<evidence type="ECO:0000259" key="5">
    <source>
        <dbReference type="PROSITE" id="PS50181"/>
    </source>
</evidence>
<dbReference type="SUPFAM" id="SSF81383">
    <property type="entry name" value="F-box domain"/>
    <property type="match status" value="1"/>
</dbReference>
<evidence type="ECO:0000256" key="1">
    <source>
        <dbReference type="ARBA" id="ARBA00022737"/>
    </source>
</evidence>
<dbReference type="InterPro" id="IPR001810">
    <property type="entry name" value="F-box_dom"/>
</dbReference>
<reference evidence="6" key="1">
    <citation type="journal article" date="2023" name="Access Microbiol">
        <title>De-novo genome assembly for Akanthomyces muscarius, a biocontrol agent of insect agricultural pests.</title>
        <authorList>
            <person name="Erdos Z."/>
            <person name="Studholme D.J."/>
            <person name="Raymond B."/>
            <person name="Sharma M."/>
        </authorList>
    </citation>
    <scope>NUCLEOTIDE SEQUENCE</scope>
    <source>
        <strain evidence="6">Ve6</strain>
    </source>
</reference>
<dbReference type="InterPro" id="IPR036047">
    <property type="entry name" value="F-box-like_dom_sf"/>
</dbReference>
<dbReference type="InterPro" id="IPR036770">
    <property type="entry name" value="Ankyrin_rpt-contain_sf"/>
</dbReference>
<dbReference type="InterPro" id="IPR051165">
    <property type="entry name" value="Multifunctional_ANK_Repeat"/>
</dbReference>
<dbReference type="PANTHER" id="PTHR24123:SF33">
    <property type="entry name" value="PROTEIN HOS4"/>
    <property type="match status" value="1"/>
</dbReference>
<dbReference type="RefSeq" id="XP_056057957.1">
    <property type="nucleotide sequence ID" value="XM_056199516.1"/>
</dbReference>
<evidence type="ECO:0000256" key="4">
    <source>
        <dbReference type="SAM" id="MobiDB-lite"/>
    </source>
</evidence>
<sequence length="308" mass="33974">MLHSNLEPPRKAASVSRGSSGADNKKALCDLPQELLLDLAELLPIQDLYNFAQTCKRIEVALREYLYQQQGERLLRWAASAGRRVPAQRAILYKQNIDVNFIQFDQTALAQAIAKHKCYYGDFASITKLLLEQDCIDLTDTTNGIPMLESALENGAHPVVDRLLKEGRGKINHILDNGQTPLMTAACNGHKDVVDLLIQRGADVNQRTSSSDGPIGSRRTALALVIQKHRPRNVGILRQQDDDLVSVAKLLLEQEGIDLTDETNGIPMLETAIGKGVVAVVDQLLEERQVNRGAAILTFLEHGKVSPF</sequence>
<gene>
    <name evidence="6" type="ORF">LMH87_007605</name>
</gene>
<dbReference type="GeneID" id="80894764"/>
<dbReference type="Pfam" id="PF12937">
    <property type="entry name" value="F-box-like"/>
    <property type="match status" value="1"/>
</dbReference>
<dbReference type="InterPro" id="IPR002110">
    <property type="entry name" value="Ankyrin_rpt"/>
</dbReference>
<feature type="domain" description="F-box" evidence="5">
    <location>
        <begin position="25"/>
        <end position="70"/>
    </location>
</feature>
<keyword evidence="7" id="KW-1185">Reference proteome</keyword>
<dbReference type="PROSITE" id="PS50088">
    <property type="entry name" value="ANK_REPEAT"/>
    <property type="match status" value="1"/>
</dbReference>